<dbReference type="AlphaFoldDB" id="A0A813U6Z1"/>
<accession>A0A813U6Z1</accession>
<dbReference type="GO" id="GO:0005634">
    <property type="term" value="C:nucleus"/>
    <property type="evidence" value="ECO:0007669"/>
    <property type="project" value="UniProtKB-SubCell"/>
</dbReference>
<evidence type="ECO:0000313" key="10">
    <source>
        <dbReference type="Proteomes" id="UP000663832"/>
    </source>
</evidence>
<dbReference type="InterPro" id="IPR035979">
    <property type="entry name" value="RBD_domain_sf"/>
</dbReference>
<feature type="compositionally biased region" description="Polar residues" evidence="5">
    <location>
        <begin position="240"/>
        <end position="280"/>
    </location>
</feature>
<keyword evidence="2 4" id="KW-0694">RNA-binding</keyword>
<dbReference type="PANTHER" id="PTHR15597">
    <property type="entry name" value="ATAXIN 2-BINDING PROTEIN 1-RELATED"/>
    <property type="match status" value="1"/>
</dbReference>
<evidence type="ECO:0000256" key="2">
    <source>
        <dbReference type="ARBA" id="ARBA00022884"/>
    </source>
</evidence>
<feature type="domain" description="RRM" evidence="6">
    <location>
        <begin position="160"/>
        <end position="236"/>
    </location>
</feature>
<dbReference type="OrthoDB" id="5382468at2759"/>
<dbReference type="EMBL" id="CAJNOM010000020">
    <property type="protein sequence ID" value="CAF0818624.1"/>
    <property type="molecule type" value="Genomic_DNA"/>
</dbReference>
<dbReference type="SUPFAM" id="SSF54928">
    <property type="entry name" value="RNA-binding domain, RBD"/>
    <property type="match status" value="1"/>
</dbReference>
<dbReference type="Proteomes" id="UP000663832">
    <property type="component" value="Unassembled WGS sequence"/>
</dbReference>
<dbReference type="EMBL" id="CAJNOM010000113">
    <property type="protein sequence ID" value="CAF1074224.1"/>
    <property type="molecule type" value="Genomic_DNA"/>
</dbReference>
<dbReference type="InterPro" id="IPR047131">
    <property type="entry name" value="RBFOX1-like"/>
</dbReference>
<evidence type="ECO:0000256" key="4">
    <source>
        <dbReference type="PROSITE-ProRule" id="PRU00176"/>
    </source>
</evidence>
<feature type="compositionally biased region" description="Low complexity" evidence="5">
    <location>
        <begin position="291"/>
        <end position="304"/>
    </location>
</feature>
<dbReference type="GO" id="GO:0007399">
    <property type="term" value="P:nervous system development"/>
    <property type="evidence" value="ECO:0007669"/>
    <property type="project" value="InterPro"/>
</dbReference>
<feature type="compositionally biased region" description="Polar residues" evidence="5">
    <location>
        <begin position="29"/>
        <end position="42"/>
    </location>
</feature>
<evidence type="ECO:0000256" key="3">
    <source>
        <dbReference type="ARBA" id="ARBA00023242"/>
    </source>
</evidence>
<evidence type="ECO:0000313" key="7">
    <source>
        <dbReference type="EMBL" id="CAF0818624.1"/>
    </source>
</evidence>
<dbReference type="Pfam" id="PF00076">
    <property type="entry name" value="RRM_1"/>
    <property type="match status" value="1"/>
</dbReference>
<feature type="region of interest" description="Disordered" evidence="5">
    <location>
        <begin position="29"/>
        <end position="57"/>
    </location>
</feature>
<dbReference type="InterPro" id="IPR012677">
    <property type="entry name" value="Nucleotide-bd_a/b_plait_sf"/>
</dbReference>
<reference evidence="7" key="1">
    <citation type="submission" date="2021-02" db="EMBL/GenBank/DDBJ databases">
        <authorList>
            <person name="Nowell W R."/>
        </authorList>
    </citation>
    <scope>NUCLEOTIDE SEQUENCE</scope>
</reference>
<keyword evidence="3" id="KW-0539">Nucleus</keyword>
<feature type="region of interest" description="Disordered" evidence="5">
    <location>
        <begin position="234"/>
        <end position="312"/>
    </location>
</feature>
<gene>
    <name evidence="9" type="ORF">BJG266_LOCUS19922</name>
    <name evidence="8" type="ORF">QVE165_LOCUS18860</name>
    <name evidence="7" type="ORF">QVE165_LOCUS5134</name>
</gene>
<protein>
    <recommendedName>
        <fullName evidence="6">RRM domain-containing protein</fullName>
    </recommendedName>
</protein>
<dbReference type="SMART" id="SM00360">
    <property type="entry name" value="RRM"/>
    <property type="match status" value="1"/>
</dbReference>
<name>A0A813U6Z1_9BILA</name>
<evidence type="ECO:0000313" key="9">
    <source>
        <dbReference type="EMBL" id="CAF1074940.1"/>
    </source>
</evidence>
<evidence type="ECO:0000313" key="8">
    <source>
        <dbReference type="EMBL" id="CAF1074224.1"/>
    </source>
</evidence>
<dbReference type="EMBL" id="CAJNOI010000110">
    <property type="protein sequence ID" value="CAF1074940.1"/>
    <property type="molecule type" value="Genomic_DNA"/>
</dbReference>
<dbReference type="GO" id="GO:0005737">
    <property type="term" value="C:cytoplasm"/>
    <property type="evidence" value="ECO:0007669"/>
    <property type="project" value="TreeGrafter"/>
</dbReference>
<dbReference type="InterPro" id="IPR000504">
    <property type="entry name" value="RRM_dom"/>
</dbReference>
<feature type="region of interest" description="Disordered" evidence="5">
    <location>
        <begin position="121"/>
        <end position="141"/>
    </location>
</feature>
<comment type="caution">
    <text evidence="7">The sequence shown here is derived from an EMBL/GenBank/DDBJ whole genome shotgun (WGS) entry which is preliminary data.</text>
</comment>
<organism evidence="7 10">
    <name type="scientific">Adineta steineri</name>
    <dbReference type="NCBI Taxonomy" id="433720"/>
    <lineage>
        <taxon>Eukaryota</taxon>
        <taxon>Metazoa</taxon>
        <taxon>Spiralia</taxon>
        <taxon>Gnathifera</taxon>
        <taxon>Rotifera</taxon>
        <taxon>Eurotatoria</taxon>
        <taxon>Bdelloidea</taxon>
        <taxon>Adinetida</taxon>
        <taxon>Adinetidae</taxon>
        <taxon>Adineta</taxon>
    </lineage>
</organism>
<dbReference type="GO" id="GO:0000381">
    <property type="term" value="P:regulation of alternative mRNA splicing, via spliceosome"/>
    <property type="evidence" value="ECO:0007669"/>
    <property type="project" value="InterPro"/>
</dbReference>
<dbReference type="Proteomes" id="UP000663877">
    <property type="component" value="Unassembled WGS sequence"/>
</dbReference>
<dbReference type="PROSITE" id="PS50102">
    <property type="entry name" value="RRM"/>
    <property type="match status" value="1"/>
</dbReference>
<dbReference type="GO" id="GO:0003729">
    <property type="term" value="F:mRNA binding"/>
    <property type="evidence" value="ECO:0007669"/>
    <property type="project" value="TreeGrafter"/>
</dbReference>
<evidence type="ECO:0000256" key="5">
    <source>
        <dbReference type="SAM" id="MobiDB-lite"/>
    </source>
</evidence>
<dbReference type="PANTHER" id="PTHR15597:SF22">
    <property type="entry name" value="RNA-BINDING FOX PROTEIN 1, ISOFORM H"/>
    <property type="match status" value="1"/>
</dbReference>
<sequence>MEETTSSTTLIDISRYCSSFADGDLWSSSQSTCSRSPVQSLFSPTPTRSTDSDSPILPSLPLPPVGWSLSSTFANIELDKSSWPSNLSSSSQHQPCKCCRCANKTENWFEKLQNRVHSRLTKHEKQPITPIQRPSPASINTPSSPSLAIFDEDDDDDGTLRLHVSNIPFTWSKEKLAEIFGKYGTTFDVEVVYNERGSKGFGFVTFLAKKDALEAKKRMDREIVDGRRLVVNFAKPKQKTPGSTKEQSSSGSNWKTNTSNNRTPRLANTHQQPLGFSTPPTARRQHLSSFSSLSATPTRSTTTTNNYHRYYL</sequence>
<proteinExistence type="predicted"/>
<evidence type="ECO:0000259" key="6">
    <source>
        <dbReference type="PROSITE" id="PS50102"/>
    </source>
</evidence>
<comment type="subcellular location">
    <subcellularLocation>
        <location evidence="1">Nucleus</location>
    </subcellularLocation>
</comment>
<feature type="compositionally biased region" description="Low complexity" evidence="5">
    <location>
        <begin position="43"/>
        <end position="57"/>
    </location>
</feature>
<keyword evidence="10" id="KW-1185">Reference proteome</keyword>
<dbReference type="Gene3D" id="3.30.70.330">
    <property type="match status" value="1"/>
</dbReference>
<evidence type="ECO:0000256" key="1">
    <source>
        <dbReference type="ARBA" id="ARBA00004123"/>
    </source>
</evidence>